<organism evidence="2 3">
    <name type="scientific">Gaiella occulta</name>
    <dbReference type="NCBI Taxonomy" id="1002870"/>
    <lineage>
        <taxon>Bacteria</taxon>
        <taxon>Bacillati</taxon>
        <taxon>Actinomycetota</taxon>
        <taxon>Thermoleophilia</taxon>
        <taxon>Gaiellales</taxon>
        <taxon>Gaiellaceae</taxon>
        <taxon>Gaiella</taxon>
    </lineage>
</organism>
<feature type="transmembrane region" description="Helical" evidence="1">
    <location>
        <begin position="215"/>
        <end position="238"/>
    </location>
</feature>
<accession>A0A7M2YX48</accession>
<evidence type="ECO:0000256" key="1">
    <source>
        <dbReference type="SAM" id="Phobius"/>
    </source>
</evidence>
<comment type="caution">
    <text evidence="2">The sequence shown here is derived from an EMBL/GenBank/DDBJ whole genome shotgun (WGS) entry which is preliminary data.</text>
</comment>
<sequence length="271" mass="27487">MLESGDRLVLPHGVALRDGLLADEVRGEGWPLNAAGELVLARVGASLAEIVDEVAATFALPVARARADVLAFVWQLNRLSLANLDHPGGRLRRLLAWLRLAARLLPAGAIPHSTARRHPVDTTSARRSVLTVFAAVWRRAAAIAFLGVLAVAHVEAFAGSVEPSAALAIGAACGGGLAFHEAAHAVALRGVPTALVVRGRRTYLLHAALASRRRALVALAGPLAVAAAGVLAAAVAAALGSASVAIAAGPLCAHAVALTVLASDGRAACGL</sequence>
<name>A0A7M2YX48_9ACTN</name>
<reference evidence="2 3" key="1">
    <citation type="submission" date="2018-07" db="EMBL/GenBank/DDBJ databases">
        <title>High-quality-draft genome sequence of Gaiella occulta.</title>
        <authorList>
            <person name="Severino R."/>
            <person name="Froufe H.J.C."/>
            <person name="Rainey F.A."/>
            <person name="Barroso C."/>
            <person name="Albuquerque L."/>
            <person name="Lobo-Da-Cunha A."/>
            <person name="Da Costa M.S."/>
            <person name="Egas C."/>
        </authorList>
    </citation>
    <scope>NUCLEOTIDE SEQUENCE [LARGE SCALE GENOMIC DNA]</scope>
    <source>
        <strain evidence="2 3">F2-233</strain>
    </source>
</reference>
<dbReference type="EMBL" id="QQZY01000003">
    <property type="protein sequence ID" value="RDI74575.1"/>
    <property type="molecule type" value="Genomic_DNA"/>
</dbReference>
<keyword evidence="1" id="KW-0472">Membrane</keyword>
<protein>
    <recommendedName>
        <fullName evidence="4">Coenzyme PQQ synthesis protein D (PqqD)</fullName>
    </recommendedName>
</protein>
<evidence type="ECO:0000313" key="3">
    <source>
        <dbReference type="Proteomes" id="UP000254134"/>
    </source>
</evidence>
<dbReference type="RefSeq" id="WP_147281214.1">
    <property type="nucleotide sequence ID" value="NZ_QQZY01000003.1"/>
</dbReference>
<reference evidence="3" key="2">
    <citation type="journal article" date="2019" name="MicrobiologyOpen">
        <title>High-quality draft genome sequence of Gaiella occulta isolated from a 150 meter deep mineral water borehole and comparison with the genome sequences of other deep-branching lineages of the phylum Actinobacteria.</title>
        <authorList>
            <person name="Severino R."/>
            <person name="Froufe H.J.C."/>
            <person name="Barroso C."/>
            <person name="Albuquerque L."/>
            <person name="Lobo-da-Cunha A."/>
            <person name="da Costa M.S."/>
            <person name="Egas C."/>
        </authorList>
    </citation>
    <scope>NUCLEOTIDE SEQUENCE [LARGE SCALE GENOMIC DNA]</scope>
    <source>
        <strain evidence="3">F2-233</strain>
    </source>
</reference>
<gene>
    <name evidence="2" type="ORF">Gocc_1464</name>
</gene>
<evidence type="ECO:0000313" key="2">
    <source>
        <dbReference type="EMBL" id="RDI74575.1"/>
    </source>
</evidence>
<feature type="transmembrane region" description="Helical" evidence="1">
    <location>
        <begin position="244"/>
        <end position="262"/>
    </location>
</feature>
<evidence type="ECO:0008006" key="4">
    <source>
        <dbReference type="Google" id="ProtNLM"/>
    </source>
</evidence>
<keyword evidence="1" id="KW-0812">Transmembrane</keyword>
<dbReference type="InterPro" id="IPR008792">
    <property type="entry name" value="PQQD"/>
</dbReference>
<dbReference type="Proteomes" id="UP000254134">
    <property type="component" value="Unassembled WGS sequence"/>
</dbReference>
<keyword evidence="3" id="KW-1185">Reference proteome</keyword>
<dbReference type="AlphaFoldDB" id="A0A7M2YX48"/>
<dbReference type="Pfam" id="PF05402">
    <property type="entry name" value="PqqD"/>
    <property type="match status" value="1"/>
</dbReference>
<keyword evidence="1" id="KW-1133">Transmembrane helix</keyword>
<proteinExistence type="predicted"/>